<sequence>MNSKLLFLAAIPCLIAPAHADAVLRIHDGKEWKELDQAAWDKLPRAELIGKARDGTEKRFSGVPMVEILKFAGAPLGDALRGGEMNRVVLFTAADNYQTVYSLAELDPSFGKQNIILADQVDGKPLDEFEGSRMVVAGDDLRHSRWIRQVKQIILTRATPPAP</sequence>
<dbReference type="Gene3D" id="3.90.420.10">
    <property type="entry name" value="Oxidoreductase, molybdopterin-binding domain"/>
    <property type="match status" value="1"/>
</dbReference>
<evidence type="ECO:0000256" key="1">
    <source>
        <dbReference type="SAM" id="SignalP"/>
    </source>
</evidence>
<keyword evidence="3" id="KW-1185">Reference proteome</keyword>
<dbReference type="InterPro" id="IPR036374">
    <property type="entry name" value="OxRdtase_Mopterin-bd_sf"/>
</dbReference>
<gene>
    <name evidence="2" type="ORF">OJ996_13500</name>
</gene>
<comment type="caution">
    <text evidence="2">The sequence shown here is derived from an EMBL/GenBank/DDBJ whole genome shotgun (WGS) entry which is preliminary data.</text>
</comment>
<name>A0ABT3G436_9BACT</name>
<keyword evidence="1" id="KW-0732">Signal</keyword>
<feature type="chain" id="PRO_5046585815" evidence="1">
    <location>
        <begin position="21"/>
        <end position="163"/>
    </location>
</feature>
<evidence type="ECO:0000313" key="3">
    <source>
        <dbReference type="Proteomes" id="UP001165653"/>
    </source>
</evidence>
<dbReference type="RefSeq" id="WP_264514132.1">
    <property type="nucleotide sequence ID" value="NZ_JAPDDR010000006.1"/>
</dbReference>
<dbReference type="SUPFAM" id="SSF56524">
    <property type="entry name" value="Oxidoreductase molybdopterin-binding domain"/>
    <property type="match status" value="1"/>
</dbReference>
<organism evidence="2 3">
    <name type="scientific">Luteolibacter rhizosphaerae</name>
    <dbReference type="NCBI Taxonomy" id="2989719"/>
    <lineage>
        <taxon>Bacteria</taxon>
        <taxon>Pseudomonadati</taxon>
        <taxon>Verrucomicrobiota</taxon>
        <taxon>Verrucomicrobiia</taxon>
        <taxon>Verrucomicrobiales</taxon>
        <taxon>Verrucomicrobiaceae</taxon>
        <taxon>Luteolibacter</taxon>
    </lineage>
</organism>
<accession>A0ABT3G436</accession>
<protein>
    <submittedName>
        <fullName evidence="2">Molybdopterin-dependent oxidoreductase</fullName>
    </submittedName>
</protein>
<evidence type="ECO:0000313" key="2">
    <source>
        <dbReference type="EMBL" id="MCW1914598.1"/>
    </source>
</evidence>
<dbReference type="Proteomes" id="UP001165653">
    <property type="component" value="Unassembled WGS sequence"/>
</dbReference>
<proteinExistence type="predicted"/>
<feature type="signal peptide" evidence="1">
    <location>
        <begin position="1"/>
        <end position="20"/>
    </location>
</feature>
<dbReference type="EMBL" id="JAPDDR010000006">
    <property type="protein sequence ID" value="MCW1914598.1"/>
    <property type="molecule type" value="Genomic_DNA"/>
</dbReference>
<reference evidence="2" key="1">
    <citation type="submission" date="2022-10" db="EMBL/GenBank/DDBJ databases">
        <title>Luteolibacter sp. GHJ8, whole genome shotgun sequencing project.</title>
        <authorList>
            <person name="Zhao G."/>
            <person name="Shen L."/>
        </authorList>
    </citation>
    <scope>NUCLEOTIDE SEQUENCE</scope>
    <source>
        <strain evidence="2">GHJ8</strain>
    </source>
</reference>